<evidence type="ECO:0000259" key="1">
    <source>
        <dbReference type="Pfam" id="PF00561"/>
    </source>
</evidence>
<dbReference type="AlphaFoldDB" id="A0A4Q0VD99"/>
<comment type="caution">
    <text evidence="2">The sequence shown here is derived from an EMBL/GenBank/DDBJ whole genome shotgun (WGS) entry which is preliminary data.</text>
</comment>
<reference evidence="2 3" key="1">
    <citation type="submission" date="2018-06" db="EMBL/GenBank/DDBJ databases">
        <title>Genome conservation of Clostridium tetani.</title>
        <authorList>
            <person name="Bruggemann H."/>
            <person name="Popoff M.R."/>
        </authorList>
    </citation>
    <scope>NUCLEOTIDE SEQUENCE [LARGE SCALE GENOMIC DNA]</scope>
    <source>
        <strain evidence="2 3">2017.061</strain>
    </source>
</reference>
<dbReference type="SUPFAM" id="SSF53474">
    <property type="entry name" value="alpha/beta-Hydrolases"/>
    <property type="match status" value="1"/>
</dbReference>
<dbReference type="InterPro" id="IPR000073">
    <property type="entry name" value="AB_hydrolase_1"/>
</dbReference>
<evidence type="ECO:0000313" key="2">
    <source>
        <dbReference type="EMBL" id="RXI48247.1"/>
    </source>
</evidence>
<name>A0A4Q0VD99_CLOTA</name>
<dbReference type="Pfam" id="PF00561">
    <property type="entry name" value="Abhydrolase_1"/>
    <property type="match status" value="1"/>
</dbReference>
<dbReference type="RefSeq" id="WP_129030556.1">
    <property type="nucleotide sequence ID" value="NZ_QMAP01000007.1"/>
</dbReference>
<protein>
    <submittedName>
        <fullName evidence="2">Alpha/beta hydrolase</fullName>
    </submittedName>
</protein>
<dbReference type="GO" id="GO:0016787">
    <property type="term" value="F:hydrolase activity"/>
    <property type="evidence" value="ECO:0007669"/>
    <property type="project" value="UniProtKB-KW"/>
</dbReference>
<accession>A0A4Q0VD99</accession>
<keyword evidence="2" id="KW-0378">Hydrolase</keyword>
<dbReference type="InterPro" id="IPR029058">
    <property type="entry name" value="AB_hydrolase_fold"/>
</dbReference>
<organism evidence="2 3">
    <name type="scientific">Clostridium tetani</name>
    <dbReference type="NCBI Taxonomy" id="1513"/>
    <lineage>
        <taxon>Bacteria</taxon>
        <taxon>Bacillati</taxon>
        <taxon>Bacillota</taxon>
        <taxon>Clostridia</taxon>
        <taxon>Eubacteriales</taxon>
        <taxon>Clostridiaceae</taxon>
        <taxon>Clostridium</taxon>
    </lineage>
</organism>
<dbReference type="EMBL" id="QMAP01000007">
    <property type="protein sequence ID" value="RXI48247.1"/>
    <property type="molecule type" value="Genomic_DNA"/>
</dbReference>
<gene>
    <name evidence="2" type="ORF">DP130_09140</name>
</gene>
<dbReference type="Proteomes" id="UP000290921">
    <property type="component" value="Unassembled WGS sequence"/>
</dbReference>
<feature type="domain" description="AB hydrolase-1" evidence="1">
    <location>
        <begin position="137"/>
        <end position="344"/>
    </location>
</feature>
<evidence type="ECO:0000313" key="3">
    <source>
        <dbReference type="Proteomes" id="UP000290921"/>
    </source>
</evidence>
<proteinExistence type="predicted"/>
<sequence>MLEFKKGSYDLNDNPNFNFQLNRVIMWDGGTLEDIEKISRKIIDSASWKKELITLGNKAMEEKRTKEAIAYYRMSEFFMYDGDPDKKKYYKLATDMFYEYYTDYFDSGTVSRFEVSYESIKLPVMYAKAKGKKKDTILLHGGNDSYFEEFFFTMLYFAEKGFDVYLFEGPGQGGVIRIQDKHFTYKWEKPVKAILDFFNLNDITIVGASLGGMLAPRAAAFDKRIQRVIAWSIFPNFFDVILFGLSKNQQCIIKWCIKYKMSFLINTVVNKKLKSGDESVKWGFLHGMYAYQAKTPYEYIVKMNKYQMLDIAHKIEQDMLIIGANKDHFIDYHTVGKEIDALTNVRSLTVRIFTEKENAGEHCNVGNPRLCFDAMINWIEQIKKRDNRI</sequence>
<dbReference type="Gene3D" id="3.40.50.1820">
    <property type="entry name" value="alpha/beta hydrolase"/>
    <property type="match status" value="1"/>
</dbReference>